<proteinExistence type="predicted"/>
<evidence type="ECO:0000313" key="3">
    <source>
        <dbReference type="EMBL" id="KAG0265146.1"/>
    </source>
</evidence>
<comment type="caution">
    <text evidence="3">The sequence shown here is derived from an EMBL/GenBank/DDBJ whole genome shotgun (WGS) entry which is preliminary data.</text>
</comment>
<feature type="compositionally biased region" description="Basic and acidic residues" evidence="1">
    <location>
        <begin position="182"/>
        <end position="193"/>
    </location>
</feature>
<dbReference type="SUPFAM" id="SSF52833">
    <property type="entry name" value="Thioredoxin-like"/>
    <property type="match status" value="1"/>
</dbReference>
<dbReference type="OrthoDB" id="20229at2759"/>
<dbReference type="InterPro" id="IPR013766">
    <property type="entry name" value="Thioredoxin_domain"/>
</dbReference>
<feature type="domain" description="Thioredoxin" evidence="2">
    <location>
        <begin position="211"/>
        <end position="290"/>
    </location>
</feature>
<keyword evidence="3" id="KW-0812">Transmembrane</keyword>
<dbReference type="AlphaFoldDB" id="A0A9P6QE66"/>
<reference evidence="3" key="1">
    <citation type="journal article" date="2020" name="Fungal Divers.">
        <title>Resolving the Mortierellaceae phylogeny through synthesis of multi-gene phylogenetics and phylogenomics.</title>
        <authorList>
            <person name="Vandepol N."/>
            <person name="Liber J."/>
            <person name="Desiro A."/>
            <person name="Na H."/>
            <person name="Kennedy M."/>
            <person name="Barry K."/>
            <person name="Grigoriev I.V."/>
            <person name="Miller A.N."/>
            <person name="O'Donnell K."/>
            <person name="Stajich J.E."/>
            <person name="Bonito G."/>
        </authorList>
    </citation>
    <scope>NUCLEOTIDE SEQUENCE</scope>
    <source>
        <strain evidence="3">KOD948</strain>
    </source>
</reference>
<accession>A0A9P6QE66</accession>
<sequence length="333" mass="37241">MSLARRLLHPHYVANSLLAVAYPAYQLICHPEHLSHVSFASYSRYLLPAMILLSIKVRGSQSAEELVSVIALYVKVYSLYGFWSISHERALFWDISWSGCRVFQSSKGLVLIRIYVPVIFISLPQPSYQGPSKTIWLNAPQLEFLTTPGQKKSKGTERADTHSNVRNRSSTAKIVELGDDGEPLKDSSEDHSHNHNAGGSHEDDAPELDPSHYWIIAFNATWSSPCRHFEAVLARCSIKYEKKNVHFAKIDMDMVPEGDYIAGRFKINLSATTLDLPTLILFKDGKPLKQLPLKLDTKVGGEVLGKVGWDRSEASVLNAFELDKLGTGRESFA</sequence>
<organism evidence="3 4">
    <name type="scientific">Mortierella polycephala</name>
    <dbReference type="NCBI Taxonomy" id="41804"/>
    <lineage>
        <taxon>Eukaryota</taxon>
        <taxon>Fungi</taxon>
        <taxon>Fungi incertae sedis</taxon>
        <taxon>Mucoromycota</taxon>
        <taxon>Mortierellomycotina</taxon>
        <taxon>Mortierellomycetes</taxon>
        <taxon>Mortierellales</taxon>
        <taxon>Mortierellaceae</taxon>
        <taxon>Mortierella</taxon>
    </lineage>
</organism>
<protein>
    <submittedName>
        <fullName evidence="3">Thioredoxin- transmembrane protein 2</fullName>
    </submittedName>
</protein>
<name>A0A9P6QE66_9FUNG</name>
<dbReference type="EMBL" id="JAAAJA010000037">
    <property type="protein sequence ID" value="KAG0265146.1"/>
    <property type="molecule type" value="Genomic_DNA"/>
</dbReference>
<dbReference type="Pfam" id="PF00085">
    <property type="entry name" value="Thioredoxin"/>
    <property type="match status" value="1"/>
</dbReference>
<evidence type="ECO:0000259" key="2">
    <source>
        <dbReference type="Pfam" id="PF00085"/>
    </source>
</evidence>
<dbReference type="InterPro" id="IPR036249">
    <property type="entry name" value="Thioredoxin-like_sf"/>
</dbReference>
<dbReference type="Gene3D" id="3.40.30.10">
    <property type="entry name" value="Glutaredoxin"/>
    <property type="match status" value="1"/>
</dbReference>
<keyword evidence="3" id="KW-0472">Membrane</keyword>
<keyword evidence="4" id="KW-1185">Reference proteome</keyword>
<evidence type="ECO:0000313" key="4">
    <source>
        <dbReference type="Proteomes" id="UP000726737"/>
    </source>
</evidence>
<evidence type="ECO:0000256" key="1">
    <source>
        <dbReference type="SAM" id="MobiDB-lite"/>
    </source>
</evidence>
<gene>
    <name evidence="3" type="primary">TMX2</name>
    <name evidence="3" type="ORF">BG011_005358</name>
</gene>
<feature type="region of interest" description="Disordered" evidence="1">
    <location>
        <begin position="170"/>
        <end position="205"/>
    </location>
</feature>
<dbReference type="Proteomes" id="UP000726737">
    <property type="component" value="Unassembled WGS sequence"/>
</dbReference>